<dbReference type="Proteomes" id="UP000078348">
    <property type="component" value="Unassembled WGS sequence"/>
</dbReference>
<dbReference type="AlphaFoldDB" id="A0A196SBN7"/>
<feature type="signal peptide" evidence="2">
    <location>
        <begin position="1"/>
        <end position="19"/>
    </location>
</feature>
<reference evidence="3 4" key="1">
    <citation type="submission" date="2016-05" db="EMBL/GenBank/DDBJ databases">
        <title>Nuclear genome of Blastocystis sp. subtype 1 NandII.</title>
        <authorList>
            <person name="Gentekaki E."/>
            <person name="Curtis B."/>
            <person name="Stairs C."/>
            <person name="Eme L."/>
            <person name="Herman E."/>
            <person name="Klimes V."/>
            <person name="Arias M.C."/>
            <person name="Elias M."/>
            <person name="Hilliou F."/>
            <person name="Klute M."/>
            <person name="Malik S.-B."/>
            <person name="Pightling A."/>
            <person name="Rachubinski R."/>
            <person name="Salas D."/>
            <person name="Schlacht A."/>
            <person name="Suga H."/>
            <person name="Archibald J."/>
            <person name="Ball S.G."/>
            <person name="Clark G."/>
            <person name="Dacks J."/>
            <person name="Van Der Giezen M."/>
            <person name="Tsaousis A."/>
            <person name="Roger A."/>
        </authorList>
    </citation>
    <scope>NUCLEOTIDE SEQUENCE [LARGE SCALE GENOMIC DNA]</scope>
    <source>
        <strain evidence="4">ATCC 50177 / NandII</strain>
    </source>
</reference>
<gene>
    <name evidence="3" type="ORF">AV274_4794</name>
</gene>
<evidence type="ECO:0000256" key="2">
    <source>
        <dbReference type="SAM" id="SignalP"/>
    </source>
</evidence>
<evidence type="ECO:0000313" key="4">
    <source>
        <dbReference type="Proteomes" id="UP000078348"/>
    </source>
</evidence>
<keyword evidence="2" id="KW-0732">Signal</keyword>
<evidence type="ECO:0000256" key="1">
    <source>
        <dbReference type="SAM" id="Phobius"/>
    </source>
</evidence>
<feature type="chain" id="PRO_5008274512" evidence="2">
    <location>
        <begin position="20"/>
        <end position="229"/>
    </location>
</feature>
<organism evidence="3 4">
    <name type="scientific">Blastocystis sp. subtype 1 (strain ATCC 50177 / NandII)</name>
    <dbReference type="NCBI Taxonomy" id="478820"/>
    <lineage>
        <taxon>Eukaryota</taxon>
        <taxon>Sar</taxon>
        <taxon>Stramenopiles</taxon>
        <taxon>Bigyra</taxon>
        <taxon>Opalozoa</taxon>
        <taxon>Opalinata</taxon>
        <taxon>Blastocystidae</taxon>
        <taxon>Blastocystis</taxon>
    </lineage>
</organism>
<keyword evidence="1" id="KW-0812">Transmembrane</keyword>
<keyword evidence="1" id="KW-1133">Transmembrane helix</keyword>
<feature type="transmembrane region" description="Helical" evidence="1">
    <location>
        <begin position="202"/>
        <end position="225"/>
    </location>
</feature>
<keyword evidence="1" id="KW-0472">Membrane</keyword>
<proteinExistence type="predicted"/>
<accession>A0A196SBN7</accession>
<name>A0A196SBN7_BLAHN</name>
<comment type="caution">
    <text evidence="3">The sequence shown here is derived from an EMBL/GenBank/DDBJ whole genome shotgun (WGS) entry which is preliminary data.</text>
</comment>
<keyword evidence="4" id="KW-1185">Reference proteome</keyword>
<protein>
    <submittedName>
        <fullName evidence="3">Uncharacterized protein</fullName>
    </submittedName>
</protein>
<evidence type="ECO:0000313" key="3">
    <source>
        <dbReference type="EMBL" id="OAO13527.1"/>
    </source>
</evidence>
<dbReference type="EMBL" id="LXWW01000374">
    <property type="protein sequence ID" value="OAO13527.1"/>
    <property type="molecule type" value="Genomic_DNA"/>
</dbReference>
<sequence length="229" mass="25663">MSNFYFCILPLILLSLCSGSDSALLRKETASVEVMGELPVCGKYSVECQRKGDSFYSESISVYTNKKKSVKRINRVYSKYYDSFCNPMSSDVITYSYAYNVLRSMGNDYTLYTKSIEVDLSDNLYDLFNCSQSTPSKSVDQWFCYKNGRDLFANEKSMLKQTTTVTLSFGSDFAYFNSAKLSLVMGGEESGFCNETDISQSIILVVITAVATVIFLCCCICCCCAKMCK</sequence>